<dbReference type="InterPro" id="IPR041489">
    <property type="entry name" value="PDZ_6"/>
</dbReference>
<dbReference type="SMART" id="SM00228">
    <property type="entry name" value="PDZ"/>
    <property type="match status" value="2"/>
</dbReference>
<dbReference type="OrthoDB" id="5338305at2"/>
<sequence length="364" mass="41626">MRFLFCIITFLMIGQAIERPTFEDFVAGYQRNKASMFNYEGLPAFVLSENLLAVLKQPNAKLNKYVKYDPFLNLYLVRTDFSLIPAPMGDEEKLTRNDWVGVWDPNKPYIGHIKYLAQNINERDQLDFNTKIGLLGTACCEMMGIALNDNSFIGNRYLKHFMKYNDVYWGDIGVDFILRENKIYVNKIRKNGQFLINDEVVSVDGKPVKDLRKLNEKILFADRGSTLYFQVLRDNVDLNISTEVFAKDLSMFNLPNTKPKVKPTNFRSNLGLSVNSSLIVTKVDPKSKAALAGFMVGDKILRVNNTIVKDFKNLQTILASGNDFNILIQRKSSKLPLHNFNDNLLGNINANGDGNFQFFIRLKK</sequence>
<reference evidence="2 3" key="1">
    <citation type="submission" date="2018-05" db="EMBL/GenBank/DDBJ databases">
        <title>Novel Campyloabacter and Helicobacter Species and Strains.</title>
        <authorList>
            <person name="Mannion A.J."/>
            <person name="Shen Z."/>
            <person name="Fox J.G."/>
        </authorList>
    </citation>
    <scope>NUCLEOTIDE SEQUENCE [LARGE SCALE GENOMIC DNA]</scope>
    <source>
        <strain evidence="3">MIT17-670</strain>
    </source>
</reference>
<dbReference type="EMBL" id="NXMA01000002">
    <property type="protein sequence ID" value="TKX32981.1"/>
    <property type="molecule type" value="Genomic_DNA"/>
</dbReference>
<dbReference type="Proteomes" id="UP000310353">
    <property type="component" value="Unassembled WGS sequence"/>
</dbReference>
<evidence type="ECO:0000313" key="2">
    <source>
        <dbReference type="EMBL" id="TKX32981.1"/>
    </source>
</evidence>
<keyword evidence="3" id="KW-1185">Reference proteome</keyword>
<gene>
    <name evidence="2" type="ORF">CQA76_01480</name>
</gene>
<dbReference type="InterPro" id="IPR036034">
    <property type="entry name" value="PDZ_sf"/>
</dbReference>
<proteinExistence type="predicted"/>
<dbReference type="Pfam" id="PF17820">
    <property type="entry name" value="PDZ_6"/>
    <property type="match status" value="1"/>
</dbReference>
<evidence type="ECO:0000259" key="1">
    <source>
        <dbReference type="PROSITE" id="PS50106"/>
    </source>
</evidence>
<name>A0A4U7BQC0_9BACT</name>
<dbReference type="PROSITE" id="PS50106">
    <property type="entry name" value="PDZ"/>
    <property type="match status" value="1"/>
</dbReference>
<dbReference type="Pfam" id="PF13180">
    <property type="entry name" value="PDZ_2"/>
    <property type="match status" value="1"/>
</dbReference>
<dbReference type="InterPro" id="IPR055911">
    <property type="entry name" value="DUF7488"/>
</dbReference>
<dbReference type="AlphaFoldDB" id="A0A4U7BQC0"/>
<dbReference type="Gene3D" id="2.30.42.10">
    <property type="match status" value="1"/>
</dbReference>
<dbReference type="SUPFAM" id="SSF50156">
    <property type="entry name" value="PDZ domain-like"/>
    <property type="match status" value="2"/>
</dbReference>
<comment type="caution">
    <text evidence="2">The sequence shown here is derived from an EMBL/GenBank/DDBJ whole genome shotgun (WGS) entry which is preliminary data.</text>
</comment>
<protein>
    <submittedName>
        <fullName evidence="2">Peptide-binding protein</fullName>
    </submittedName>
</protein>
<feature type="domain" description="PDZ" evidence="1">
    <location>
        <begin position="267"/>
        <end position="332"/>
    </location>
</feature>
<dbReference type="InterPro" id="IPR001478">
    <property type="entry name" value="PDZ"/>
</dbReference>
<dbReference type="Pfam" id="PF24314">
    <property type="entry name" value="DUF7488"/>
    <property type="match status" value="1"/>
</dbReference>
<organism evidence="2 3">
    <name type="scientific">Campylobacter aviculae</name>
    <dbReference type="NCBI Taxonomy" id="2510190"/>
    <lineage>
        <taxon>Bacteria</taxon>
        <taxon>Pseudomonadati</taxon>
        <taxon>Campylobacterota</taxon>
        <taxon>Epsilonproteobacteria</taxon>
        <taxon>Campylobacterales</taxon>
        <taxon>Campylobacteraceae</taxon>
        <taxon>Campylobacter</taxon>
    </lineage>
</organism>
<accession>A0A4U7BQC0</accession>
<evidence type="ECO:0000313" key="3">
    <source>
        <dbReference type="Proteomes" id="UP000310353"/>
    </source>
</evidence>
<dbReference type="RefSeq" id="WP_137621677.1">
    <property type="nucleotide sequence ID" value="NZ_NXMA01000002.1"/>
</dbReference>